<sequence>MKLKLAGAVAIGISTLVLSACGGGGDGGTTTGTTSTAAPTVAIAFDQPKVAVGQTAKLTWTTTNATSCVASGAWSGTQATSGTSTQTTSTAGQAVFTLTCTGPGGSVQQSATMMVPLPVQKTSYLNRMAAVAAIGPQPIPQTGNLPGWTTVAYAFGDFFQEGTYSLVTHTQEADNSKPAAQGAVPGHIKFWKMDANGNWVDHTTDILSDNSGCVWARKILVADFNGDGLPDVYVSCTGFDASPFSGETQRILLSDKTTHTYKNTIIPVTAYAHGASAADIDGDGKIDVLVADMKGNNGKNPLYVLKGNGDGTFAVDYTMVDRPELDYSSDGPFWTTELIDFDQNGSYSLIAGGNETNGHRSIVIPYDNTSKTYATKPITYLPSDSTYITPYDFVFDSVSGSIYVNRVNDINSWSAGPASVGNSIQKIDYTTLTASTLFTHSGYYNQSQSLTWIDWLGFYGSNVVALNSGFGISVAK</sequence>
<feature type="signal peptide" evidence="2">
    <location>
        <begin position="1"/>
        <end position="19"/>
    </location>
</feature>
<organism evidence="3">
    <name type="scientific">Ralstonia syzygii R24</name>
    <dbReference type="NCBI Taxonomy" id="907261"/>
    <lineage>
        <taxon>Bacteria</taxon>
        <taxon>Pseudomonadati</taxon>
        <taxon>Pseudomonadota</taxon>
        <taxon>Betaproteobacteria</taxon>
        <taxon>Burkholderiales</taxon>
        <taxon>Burkholderiaceae</taxon>
        <taxon>Ralstonia</taxon>
        <taxon>Ralstonia solanacearum species complex</taxon>
    </lineage>
</organism>
<reference evidence="3" key="1">
    <citation type="journal article" date="2011" name="PLoS ONE">
        <title>Ralstonia syzygii, the Blood Disease Bacterium and some Asian R. solanacearum strains form a single genomic species despite divergent lifestyles.</title>
        <authorList>
            <person name="Remenant B."/>
            <person name="de Cambiaire J.C."/>
            <person name="Cellier G."/>
            <person name="Jacobs J.M."/>
            <person name="Mangenot S."/>
            <person name="Barbe V."/>
            <person name="Lajus A."/>
            <person name="Vallenet D."/>
            <person name="Medigue C."/>
            <person name="Fegan M."/>
            <person name="Allen C."/>
            <person name="Prior P."/>
        </authorList>
    </citation>
    <scope>NUCLEOTIDE SEQUENCE</scope>
    <source>
        <strain evidence="3">R24</strain>
    </source>
</reference>
<accession>G3A650</accession>
<gene>
    <name evidence="3" type="ORF">RALSY_40126</name>
</gene>
<dbReference type="Pfam" id="PF13517">
    <property type="entry name" value="FG-GAP_3"/>
    <property type="match status" value="2"/>
</dbReference>
<dbReference type="AlphaFoldDB" id="G3A650"/>
<reference evidence="3" key="2">
    <citation type="submission" date="2011-04" db="EMBL/GenBank/DDBJ databases">
        <authorList>
            <person name="Genoscope - CEA"/>
        </authorList>
    </citation>
    <scope>NUCLEOTIDE SEQUENCE</scope>
    <source>
        <strain evidence="3">R24</strain>
    </source>
</reference>
<dbReference type="SUPFAM" id="SSF69318">
    <property type="entry name" value="Integrin alpha N-terminal domain"/>
    <property type="match status" value="1"/>
</dbReference>
<dbReference type="EMBL" id="FR854089">
    <property type="protein sequence ID" value="CCA85928.1"/>
    <property type="molecule type" value="Genomic_DNA"/>
</dbReference>
<evidence type="ECO:0000256" key="2">
    <source>
        <dbReference type="SAM" id="SignalP"/>
    </source>
</evidence>
<dbReference type="PROSITE" id="PS51257">
    <property type="entry name" value="PROKAR_LIPOPROTEIN"/>
    <property type="match status" value="1"/>
</dbReference>
<feature type="chain" id="PRO_5003441739" evidence="2">
    <location>
        <begin position="20"/>
        <end position="476"/>
    </location>
</feature>
<dbReference type="RefSeq" id="WP_197332821.1">
    <property type="nucleotide sequence ID" value="NZ_CP115944.1"/>
</dbReference>
<evidence type="ECO:0000256" key="1">
    <source>
        <dbReference type="ARBA" id="ARBA00022729"/>
    </source>
</evidence>
<dbReference type="Gene3D" id="2.130.10.130">
    <property type="entry name" value="Integrin alpha, N-terminal"/>
    <property type="match status" value="1"/>
</dbReference>
<proteinExistence type="predicted"/>
<dbReference type="InterPro" id="IPR028994">
    <property type="entry name" value="Integrin_alpha_N"/>
</dbReference>
<name>G3A650_9RALS</name>
<evidence type="ECO:0000313" key="3">
    <source>
        <dbReference type="EMBL" id="CCA85928.1"/>
    </source>
</evidence>
<protein>
    <submittedName>
        <fullName evidence="3">Uncharacterized protein</fullName>
    </submittedName>
</protein>
<keyword evidence="1 2" id="KW-0732">Signal</keyword>
<dbReference type="InterPro" id="IPR013517">
    <property type="entry name" value="FG-GAP"/>
</dbReference>